<dbReference type="AlphaFoldDB" id="R7Q5Z8"/>
<proteinExistence type="predicted"/>
<accession>R7Q5Z8</accession>
<evidence type="ECO:0000313" key="1">
    <source>
        <dbReference type="EMBL" id="CDF33942.1"/>
    </source>
</evidence>
<dbReference type="EMBL" id="HG001663">
    <property type="protein sequence ID" value="CDF33942.1"/>
    <property type="molecule type" value="Genomic_DNA"/>
</dbReference>
<keyword evidence="2" id="KW-1185">Reference proteome</keyword>
<name>R7Q5Z8_CHOCR</name>
<dbReference type="GeneID" id="17321483"/>
<organism evidence="1 2">
    <name type="scientific">Chondrus crispus</name>
    <name type="common">Carrageen Irish moss</name>
    <name type="synonym">Polymorpha crispa</name>
    <dbReference type="NCBI Taxonomy" id="2769"/>
    <lineage>
        <taxon>Eukaryota</taxon>
        <taxon>Rhodophyta</taxon>
        <taxon>Florideophyceae</taxon>
        <taxon>Rhodymeniophycidae</taxon>
        <taxon>Gigartinales</taxon>
        <taxon>Gigartinaceae</taxon>
        <taxon>Chondrus</taxon>
    </lineage>
</organism>
<sequence>MHEASTSFEMLFCESIAGLRCSVLDRLFAIICQEGLQQSRCGPVFLVVFESKQNWHVAKNNLHGDKNCKQPRINRKMIKLASFHDSAPSREARSMLICQHD</sequence>
<protein>
    <submittedName>
        <fullName evidence="1">Uncharacterized protein</fullName>
    </submittedName>
</protein>
<gene>
    <name evidence="1" type="ORF">CHC_T00002616001</name>
</gene>
<dbReference type="Proteomes" id="UP000012073">
    <property type="component" value="Unassembled WGS sequence"/>
</dbReference>
<evidence type="ECO:0000313" key="2">
    <source>
        <dbReference type="Proteomes" id="UP000012073"/>
    </source>
</evidence>
<dbReference type="KEGG" id="ccp:CHC_T00002616001"/>
<reference evidence="2" key="1">
    <citation type="journal article" date="2013" name="Proc. Natl. Acad. Sci. U.S.A.">
        <title>Genome structure and metabolic features in the red seaweed Chondrus crispus shed light on evolution of the Archaeplastida.</title>
        <authorList>
            <person name="Collen J."/>
            <person name="Porcel B."/>
            <person name="Carre W."/>
            <person name="Ball S.G."/>
            <person name="Chaparro C."/>
            <person name="Tonon T."/>
            <person name="Barbeyron T."/>
            <person name="Michel G."/>
            <person name="Noel B."/>
            <person name="Valentin K."/>
            <person name="Elias M."/>
            <person name="Artiguenave F."/>
            <person name="Arun A."/>
            <person name="Aury J.M."/>
            <person name="Barbosa-Neto J.F."/>
            <person name="Bothwell J.H."/>
            <person name="Bouget F.Y."/>
            <person name="Brillet L."/>
            <person name="Cabello-Hurtado F."/>
            <person name="Capella-Gutierrez S."/>
            <person name="Charrier B."/>
            <person name="Cladiere L."/>
            <person name="Cock J.M."/>
            <person name="Coelho S.M."/>
            <person name="Colleoni C."/>
            <person name="Czjzek M."/>
            <person name="Da Silva C."/>
            <person name="Delage L."/>
            <person name="Denoeud F."/>
            <person name="Deschamps P."/>
            <person name="Dittami S.M."/>
            <person name="Gabaldon T."/>
            <person name="Gachon C.M."/>
            <person name="Groisillier A."/>
            <person name="Herve C."/>
            <person name="Jabbari K."/>
            <person name="Katinka M."/>
            <person name="Kloareg B."/>
            <person name="Kowalczyk N."/>
            <person name="Labadie K."/>
            <person name="Leblanc C."/>
            <person name="Lopez P.J."/>
            <person name="McLachlan D.H."/>
            <person name="Meslet-Cladiere L."/>
            <person name="Moustafa A."/>
            <person name="Nehr Z."/>
            <person name="Nyvall Collen P."/>
            <person name="Panaud O."/>
            <person name="Partensky F."/>
            <person name="Poulain J."/>
            <person name="Rensing S.A."/>
            <person name="Rousvoal S."/>
            <person name="Samson G."/>
            <person name="Symeonidi A."/>
            <person name="Weissenbach J."/>
            <person name="Zambounis A."/>
            <person name="Wincker P."/>
            <person name="Boyen C."/>
        </authorList>
    </citation>
    <scope>NUCLEOTIDE SEQUENCE [LARGE SCALE GENOMIC DNA]</scope>
    <source>
        <strain evidence="2">cv. Stackhouse</strain>
    </source>
</reference>
<dbReference type="RefSeq" id="XP_005713761.1">
    <property type="nucleotide sequence ID" value="XM_005713704.1"/>
</dbReference>
<dbReference type="Gramene" id="CDF33942">
    <property type="protein sequence ID" value="CDF33942"/>
    <property type="gene ID" value="CHC_T00002616001"/>
</dbReference>